<dbReference type="Proteomes" id="UP000254912">
    <property type="component" value="Unassembled WGS sequence"/>
</dbReference>
<dbReference type="GO" id="GO:0006310">
    <property type="term" value="P:DNA recombination"/>
    <property type="evidence" value="ECO:0007669"/>
    <property type="project" value="InterPro"/>
</dbReference>
<dbReference type="GO" id="GO:0000287">
    <property type="term" value="F:magnesium ion binding"/>
    <property type="evidence" value="ECO:0007669"/>
    <property type="project" value="InterPro"/>
</dbReference>
<accession>A0A288Q6F1</accession>
<comment type="caution">
    <text evidence="1">The sequence shown here is derived from an EMBL/GenBank/DDBJ whole genome shotgun (WGS) entry which is preliminary data.</text>
</comment>
<dbReference type="KEGG" id="wso:WSWS_00948"/>
<reference evidence="1 2" key="1">
    <citation type="submission" date="2018-07" db="EMBL/GenBank/DDBJ databases">
        <title>Genomic Encyclopedia of Type Strains, Phase III (KMG-III): the genomes of soil and plant-associated and newly described type strains.</title>
        <authorList>
            <person name="Whitman W."/>
        </authorList>
    </citation>
    <scope>NUCLEOTIDE SEQUENCE [LARGE SCALE GENOMIC DNA]</scope>
    <source>
        <strain evidence="1 2">CECT 7031</strain>
    </source>
</reference>
<name>A0A288Q6F1_9LACO</name>
<gene>
    <name evidence="1" type="ORF">DFP99_0577</name>
</gene>
<dbReference type="GeneID" id="94546144"/>
<dbReference type="AlphaFoldDB" id="A0A288Q6F1"/>
<proteinExistence type="predicted"/>
<dbReference type="GO" id="GO:0006281">
    <property type="term" value="P:DNA repair"/>
    <property type="evidence" value="ECO:0007669"/>
    <property type="project" value="InterPro"/>
</dbReference>
<dbReference type="SUPFAM" id="SSF103084">
    <property type="entry name" value="Holliday junction resolvase RusA"/>
    <property type="match status" value="1"/>
</dbReference>
<dbReference type="EMBL" id="QRAS01000001">
    <property type="protein sequence ID" value="RDL12145.1"/>
    <property type="molecule type" value="Genomic_DNA"/>
</dbReference>
<organism evidence="1 2">
    <name type="scientific">Weissella soli</name>
    <dbReference type="NCBI Taxonomy" id="155866"/>
    <lineage>
        <taxon>Bacteria</taxon>
        <taxon>Bacillati</taxon>
        <taxon>Bacillota</taxon>
        <taxon>Bacilli</taxon>
        <taxon>Lactobacillales</taxon>
        <taxon>Lactobacillaceae</taxon>
        <taxon>Weissella</taxon>
    </lineage>
</organism>
<dbReference type="Gene3D" id="3.30.1330.70">
    <property type="entry name" value="Holliday junction resolvase RusA"/>
    <property type="match status" value="1"/>
</dbReference>
<sequence length="133" mass="15664">MMNVTIPLDAFTVSIKQKPRLLTLNQWNLVSRAKRGMYTASGYKKRVENRIVPILNQRKVASDETYWHFSWYLKDKRTDLDNISFMQKFIFDAAQHANIIKNDNLDQVSDIRHTFITIDKTNPRVEIHVGKQI</sequence>
<dbReference type="RefSeq" id="WP_070230196.1">
    <property type="nucleotide sequence ID" value="NZ_BJYO01000002.1"/>
</dbReference>
<dbReference type="InterPro" id="IPR036614">
    <property type="entry name" value="RusA-like_sf"/>
</dbReference>
<evidence type="ECO:0000313" key="1">
    <source>
        <dbReference type="EMBL" id="RDL12145.1"/>
    </source>
</evidence>
<evidence type="ECO:0000313" key="2">
    <source>
        <dbReference type="Proteomes" id="UP000254912"/>
    </source>
</evidence>
<keyword evidence="2" id="KW-1185">Reference proteome</keyword>
<protein>
    <submittedName>
        <fullName evidence="1">Uncharacterized protein</fullName>
    </submittedName>
</protein>